<accession>A0A8A7KHY0</accession>
<dbReference type="PANTHER" id="PTHR33376">
    <property type="match status" value="1"/>
</dbReference>
<dbReference type="Proteomes" id="UP000665020">
    <property type="component" value="Chromosome"/>
</dbReference>
<keyword evidence="1" id="KW-0732">Signal</keyword>
<organism evidence="2 3">
    <name type="scientific">Iocasia fonsfrigidae</name>
    <dbReference type="NCBI Taxonomy" id="2682810"/>
    <lineage>
        <taxon>Bacteria</taxon>
        <taxon>Bacillati</taxon>
        <taxon>Bacillota</taxon>
        <taxon>Clostridia</taxon>
        <taxon>Halanaerobiales</taxon>
        <taxon>Halanaerobiaceae</taxon>
        <taxon>Iocasia</taxon>
    </lineage>
</organism>
<dbReference type="CDD" id="cd13669">
    <property type="entry name" value="PBP2_TRAP_TM0322_like"/>
    <property type="match status" value="1"/>
</dbReference>
<dbReference type="GO" id="GO:0030288">
    <property type="term" value="C:outer membrane-bounded periplasmic space"/>
    <property type="evidence" value="ECO:0007669"/>
    <property type="project" value="InterPro"/>
</dbReference>
<dbReference type="InterPro" id="IPR004682">
    <property type="entry name" value="TRAP_DctP"/>
</dbReference>
<dbReference type="NCBIfam" id="NF037995">
    <property type="entry name" value="TRAP_S1"/>
    <property type="match status" value="1"/>
</dbReference>
<dbReference type="GO" id="GO:0055085">
    <property type="term" value="P:transmembrane transport"/>
    <property type="evidence" value="ECO:0007669"/>
    <property type="project" value="InterPro"/>
</dbReference>
<dbReference type="KEGG" id="ifn:GM661_17805"/>
<dbReference type="RefSeq" id="WP_230868002.1">
    <property type="nucleotide sequence ID" value="NZ_CP046640.1"/>
</dbReference>
<dbReference type="PIRSF" id="PIRSF006470">
    <property type="entry name" value="DctB"/>
    <property type="match status" value="1"/>
</dbReference>
<protein>
    <submittedName>
        <fullName evidence="2">DctP family TRAP transporter solute-binding subunit</fullName>
    </submittedName>
</protein>
<gene>
    <name evidence="2" type="ORF">GM661_17805</name>
</gene>
<reference evidence="2" key="1">
    <citation type="submission" date="2019-12" db="EMBL/GenBank/DDBJ databases">
        <authorList>
            <person name="zhang j."/>
            <person name="sun C.M."/>
        </authorList>
    </citation>
    <scope>NUCLEOTIDE SEQUENCE</scope>
    <source>
        <strain evidence="2">NS-1</strain>
    </source>
</reference>
<name>A0A8A7KHY0_9FIRM</name>
<dbReference type="NCBIfam" id="TIGR00787">
    <property type="entry name" value="dctP"/>
    <property type="match status" value="1"/>
</dbReference>
<dbReference type="AlphaFoldDB" id="A0A8A7KHY0"/>
<keyword evidence="3" id="KW-1185">Reference proteome</keyword>
<proteinExistence type="predicted"/>
<dbReference type="InterPro" id="IPR038404">
    <property type="entry name" value="TRAP_DctP_sf"/>
</dbReference>
<evidence type="ECO:0000313" key="2">
    <source>
        <dbReference type="EMBL" id="QTL99675.1"/>
    </source>
</evidence>
<evidence type="ECO:0000313" key="3">
    <source>
        <dbReference type="Proteomes" id="UP000665020"/>
    </source>
</evidence>
<dbReference type="EMBL" id="CP046640">
    <property type="protein sequence ID" value="QTL99675.1"/>
    <property type="molecule type" value="Genomic_DNA"/>
</dbReference>
<dbReference type="Gene3D" id="3.40.190.170">
    <property type="entry name" value="Bacterial extracellular solute-binding protein, family 7"/>
    <property type="match status" value="1"/>
</dbReference>
<sequence>MFKKRLILVSLAILIMVSFISYINGGVNAASKKYVMNLSTQLNESDPLVKGFKQLKKNVEEKTDGNLIIQIFPSAQLGSDEDMIEQTRMGVNVALLTDGGRMANYVQNIGIIGMPYLVNNYEEIEKLVNTNLFHEWEDQLANEHGIKVLAFNWYHGPRHFLTNKPIMKPEDLIGIRVRTPGAPVWQESIKALGATPVALGWTEVYTAMQQKVIDGAEAQHLATYTSRLYEVIKYIDKTAHIHLINGIVVGTKWFNSLPSEYQEILIQEANTVGRETALNVIKVADDYEKKMIEAGMEVIESDVDAFKDAAEQAYEVLGFKEVKQKVLEQMNN</sequence>
<dbReference type="InterPro" id="IPR018389">
    <property type="entry name" value="DctP_fam"/>
</dbReference>
<evidence type="ECO:0000256" key="1">
    <source>
        <dbReference type="ARBA" id="ARBA00022729"/>
    </source>
</evidence>
<dbReference type="PANTHER" id="PTHR33376:SF3">
    <property type="entry name" value="C4-DICARBOXYLATE-BINDING PROTEIN"/>
    <property type="match status" value="1"/>
</dbReference>
<dbReference type="Pfam" id="PF03480">
    <property type="entry name" value="DctP"/>
    <property type="match status" value="1"/>
</dbReference>